<dbReference type="Gene3D" id="3.80.10.10">
    <property type="entry name" value="Ribonuclease Inhibitor"/>
    <property type="match status" value="1"/>
</dbReference>
<dbReference type="EMBL" id="GL376638">
    <property type="status" value="NOT_ANNOTATED_CDS"/>
    <property type="molecule type" value="Genomic_DNA"/>
</dbReference>
<dbReference type="InterPro" id="IPR020635">
    <property type="entry name" value="Tyr_kinase_cat_dom"/>
</dbReference>
<evidence type="ECO:0000313" key="9">
    <source>
        <dbReference type="Proteomes" id="UP000019132"/>
    </source>
</evidence>
<evidence type="ECO:0000256" key="6">
    <source>
        <dbReference type="SAM" id="Phobius"/>
    </source>
</evidence>
<dbReference type="PANTHER" id="PTHR44329">
    <property type="entry name" value="SERINE/THREONINE-PROTEIN KINASE TNNI3K-RELATED"/>
    <property type="match status" value="1"/>
</dbReference>
<dbReference type="InterPro" id="IPR001245">
    <property type="entry name" value="Ser-Thr/Tyr_kinase_cat_dom"/>
</dbReference>
<dbReference type="HOGENOM" id="CLU_015876_0_0_1"/>
<protein>
    <recommendedName>
        <fullName evidence="7">Protein kinase domain-containing protein</fullName>
    </recommendedName>
</protein>
<reference evidence="9" key="2">
    <citation type="submission" date="2010-04" db="EMBL/GenBank/DDBJ databases">
        <authorList>
            <person name="Buell R."/>
            <person name="Hamilton J."/>
            <person name="Hostetler J."/>
        </authorList>
    </citation>
    <scope>NUCLEOTIDE SEQUENCE [LARGE SCALE GENOMIC DNA]</scope>
    <source>
        <strain evidence="9">DAOM:BR144</strain>
    </source>
</reference>
<dbReference type="Pfam" id="PF07714">
    <property type="entry name" value="PK_Tyr_Ser-Thr"/>
    <property type="match status" value="2"/>
</dbReference>
<keyword evidence="6" id="KW-0472">Membrane</keyword>
<dbReference type="GO" id="GO:0005524">
    <property type="term" value="F:ATP binding"/>
    <property type="evidence" value="ECO:0007669"/>
    <property type="project" value="UniProtKB-KW"/>
</dbReference>
<dbReference type="GO" id="GO:0004674">
    <property type="term" value="F:protein serine/threonine kinase activity"/>
    <property type="evidence" value="ECO:0007669"/>
    <property type="project" value="TreeGrafter"/>
</dbReference>
<accession>K3WFB7</accession>
<dbReference type="InterPro" id="IPR001611">
    <property type="entry name" value="Leu-rich_rpt"/>
</dbReference>
<keyword evidence="9" id="KW-1185">Reference proteome</keyword>
<dbReference type="SUPFAM" id="SSF52058">
    <property type="entry name" value="L domain-like"/>
    <property type="match status" value="1"/>
</dbReference>
<evidence type="ECO:0000256" key="3">
    <source>
        <dbReference type="ARBA" id="ARBA00022741"/>
    </source>
</evidence>
<dbReference type="eggNOG" id="KOG0192">
    <property type="taxonomic scope" value="Eukaryota"/>
</dbReference>
<dbReference type="InterPro" id="IPR032675">
    <property type="entry name" value="LRR_dom_sf"/>
</dbReference>
<dbReference type="Pfam" id="PF13855">
    <property type="entry name" value="LRR_8"/>
    <property type="match status" value="1"/>
</dbReference>
<sequence length="775" mass="85797">MNHLELQDNRISDLTSLKLPIRDLRQNQIAALRTATPWPTPSLLLTLLLDGNSIGLVEKNALASLRSLQYLSLVKTSLTSLDGIELPASLSILNASSNALDSDSSNFSNVPDSIQYLDLSQNRLTEFPTRVTKLESLIELNLASNSITKIQGVQFPTTLKKLNLDGNALALIEVCRSDMTVFAGLDELIIPPFKLTSCENTQAVLEVIDSVPFCVIEQCAAAVVAGVTPGTEASTIAPSPTPAATPASPDTASALNNGSGMSKESEFSSKAIVVIGGISFFVGLLVTVFGFVLYRRRKMSDADTKGKPPSNYLSFVMEQRTNTDRDMEEESDMSWVYDNPNEHPNAVALLEEEDFDKQKKHGQMDDLLVYEIPPEEIRMKGVLVGNFDSKPSKSSRNLFVADYQGYQVVLHALLRQKKNQKREERRFIEQIRLASTVEHPSMVQFIGLTFGSTSYQHQAVAQRWKFAVVFEYMHNGSLTAMFQSERRRREGKKYMSNSSVNNLIKGGNIFSWFPVVPAQENPETADYDWRCKLSIALDITMALVYLHSSQLVHGSLNSSKVLVNDHGEAKLCALDVKLPNDISNAVEREGSIRQSAKIRMKRMMGIKPSSFTQSQLGSSLLDGGAAFTPTMPAAPLDSSNPKYKDTKSDIYAFGLLLWELDTMLSVDIMKDLATAAEIGEEHHLLKFTPECPNEIKYLARRCWNPNIYERPDALDLQEELVQLLEGRITTSSRAVSSWLRTTNLSLVSSLSSSNMSSSSVFATAREEEGFDEANV</sequence>
<dbReference type="InParanoid" id="K3WFB7"/>
<reference evidence="9" key="1">
    <citation type="journal article" date="2010" name="Genome Biol.">
        <title>Genome sequence of the necrotrophic plant pathogen Pythium ultimum reveals original pathogenicity mechanisms and effector repertoire.</title>
        <authorList>
            <person name="Levesque C.A."/>
            <person name="Brouwer H."/>
            <person name="Cano L."/>
            <person name="Hamilton J.P."/>
            <person name="Holt C."/>
            <person name="Huitema E."/>
            <person name="Raffaele S."/>
            <person name="Robideau G.P."/>
            <person name="Thines M."/>
            <person name="Win J."/>
            <person name="Zerillo M.M."/>
            <person name="Beakes G.W."/>
            <person name="Boore J.L."/>
            <person name="Busam D."/>
            <person name="Dumas B."/>
            <person name="Ferriera S."/>
            <person name="Fuerstenberg S.I."/>
            <person name="Gachon C.M."/>
            <person name="Gaulin E."/>
            <person name="Govers F."/>
            <person name="Grenville-Briggs L."/>
            <person name="Horner N."/>
            <person name="Hostetler J."/>
            <person name="Jiang R.H."/>
            <person name="Johnson J."/>
            <person name="Krajaejun T."/>
            <person name="Lin H."/>
            <person name="Meijer H.J."/>
            <person name="Moore B."/>
            <person name="Morris P."/>
            <person name="Phuntmart V."/>
            <person name="Puiu D."/>
            <person name="Shetty J."/>
            <person name="Stajich J.E."/>
            <person name="Tripathy S."/>
            <person name="Wawra S."/>
            <person name="van West P."/>
            <person name="Whitty B.R."/>
            <person name="Coutinho P.M."/>
            <person name="Henrissat B."/>
            <person name="Martin F."/>
            <person name="Thomas P.D."/>
            <person name="Tyler B.M."/>
            <person name="De Vries R.P."/>
            <person name="Kamoun S."/>
            <person name="Yandell M."/>
            <person name="Tisserat N."/>
            <person name="Buell C.R."/>
        </authorList>
    </citation>
    <scope>NUCLEOTIDE SEQUENCE</scope>
    <source>
        <strain evidence="9">DAOM:BR144</strain>
    </source>
</reference>
<dbReference type="STRING" id="431595.K3WFB7"/>
<dbReference type="InterPro" id="IPR051681">
    <property type="entry name" value="Ser/Thr_Kinases-Pseudokinases"/>
</dbReference>
<dbReference type="Gene3D" id="1.10.510.10">
    <property type="entry name" value="Transferase(Phosphotransferase) domain 1"/>
    <property type="match status" value="2"/>
</dbReference>
<dbReference type="PROSITE" id="PS51450">
    <property type="entry name" value="LRR"/>
    <property type="match status" value="1"/>
</dbReference>
<dbReference type="GO" id="GO:0004713">
    <property type="term" value="F:protein tyrosine kinase activity"/>
    <property type="evidence" value="ECO:0007669"/>
    <property type="project" value="InterPro"/>
</dbReference>
<evidence type="ECO:0000256" key="2">
    <source>
        <dbReference type="ARBA" id="ARBA00022737"/>
    </source>
</evidence>
<keyword evidence="2" id="KW-0677">Repeat</keyword>
<keyword evidence="6" id="KW-1133">Transmembrane helix</keyword>
<dbReference type="EnsemblProtists" id="PYU1_T003658">
    <property type="protein sequence ID" value="PYU1_T003658"/>
    <property type="gene ID" value="PYU1_G003648"/>
</dbReference>
<evidence type="ECO:0000313" key="8">
    <source>
        <dbReference type="EnsemblProtists" id="PYU1_T003658"/>
    </source>
</evidence>
<keyword evidence="4" id="KW-0067">ATP-binding</keyword>
<keyword evidence="3" id="KW-0547">Nucleotide-binding</keyword>
<dbReference type="OMA" id="MGAPSWH"/>
<feature type="transmembrane region" description="Helical" evidence="6">
    <location>
        <begin position="271"/>
        <end position="294"/>
    </location>
</feature>
<feature type="domain" description="Protein kinase" evidence="7">
    <location>
        <begin position="355"/>
        <end position="724"/>
    </location>
</feature>
<dbReference type="PANTHER" id="PTHR44329:SF298">
    <property type="entry name" value="MIXED LINEAGE KINASE DOMAIN-LIKE PROTEIN"/>
    <property type="match status" value="1"/>
</dbReference>
<dbReference type="Proteomes" id="UP000019132">
    <property type="component" value="Unassembled WGS sequence"/>
</dbReference>
<dbReference type="VEuPathDB" id="FungiDB:PYU1_G003648"/>
<dbReference type="InterPro" id="IPR011009">
    <property type="entry name" value="Kinase-like_dom_sf"/>
</dbReference>
<dbReference type="InterPro" id="IPR000719">
    <property type="entry name" value="Prot_kinase_dom"/>
</dbReference>
<dbReference type="AlphaFoldDB" id="K3WFB7"/>
<evidence type="ECO:0000256" key="5">
    <source>
        <dbReference type="SAM" id="MobiDB-lite"/>
    </source>
</evidence>
<keyword evidence="1" id="KW-0433">Leucine-rich repeat</keyword>
<feature type="region of interest" description="Disordered" evidence="5">
    <location>
        <begin position="233"/>
        <end position="260"/>
    </location>
</feature>
<dbReference type="SMART" id="SM00219">
    <property type="entry name" value="TyrKc"/>
    <property type="match status" value="1"/>
</dbReference>
<evidence type="ECO:0000259" key="7">
    <source>
        <dbReference type="PROSITE" id="PS50011"/>
    </source>
</evidence>
<evidence type="ECO:0000256" key="1">
    <source>
        <dbReference type="ARBA" id="ARBA00022614"/>
    </source>
</evidence>
<dbReference type="SUPFAM" id="SSF56112">
    <property type="entry name" value="Protein kinase-like (PK-like)"/>
    <property type="match status" value="1"/>
</dbReference>
<evidence type="ECO:0000256" key="4">
    <source>
        <dbReference type="ARBA" id="ARBA00022840"/>
    </source>
</evidence>
<keyword evidence="6" id="KW-0812">Transmembrane</keyword>
<name>K3WFB7_GLOUD</name>
<proteinExistence type="predicted"/>
<organism evidence="8 9">
    <name type="scientific">Globisporangium ultimum (strain ATCC 200006 / CBS 805.95 / DAOM BR144)</name>
    <name type="common">Pythium ultimum</name>
    <dbReference type="NCBI Taxonomy" id="431595"/>
    <lineage>
        <taxon>Eukaryota</taxon>
        <taxon>Sar</taxon>
        <taxon>Stramenopiles</taxon>
        <taxon>Oomycota</taxon>
        <taxon>Peronosporomycetes</taxon>
        <taxon>Pythiales</taxon>
        <taxon>Pythiaceae</taxon>
        <taxon>Globisporangium</taxon>
    </lineage>
</organism>
<dbReference type="PROSITE" id="PS50011">
    <property type="entry name" value="PROTEIN_KINASE_DOM"/>
    <property type="match status" value="1"/>
</dbReference>
<reference evidence="8" key="3">
    <citation type="submission" date="2015-02" db="UniProtKB">
        <authorList>
            <consortium name="EnsemblProtists"/>
        </authorList>
    </citation>
    <scope>IDENTIFICATION</scope>
    <source>
        <strain evidence="8">DAOM BR144</strain>
    </source>
</reference>
<feature type="compositionally biased region" description="Low complexity" evidence="5">
    <location>
        <begin position="233"/>
        <end position="254"/>
    </location>
</feature>